<dbReference type="EnsemblMetazoa" id="XM_017130286.2">
    <property type="protein sequence ID" value="XP_016985775.1"/>
    <property type="gene ID" value="LOC108049182"/>
</dbReference>
<dbReference type="AlphaFoldDB" id="A0A6P4F5R3"/>
<keyword evidence="1" id="KW-0732">Signal</keyword>
<dbReference type="GeneID" id="108049182"/>
<feature type="chain" id="PRO_5028174559" evidence="1">
    <location>
        <begin position="19"/>
        <end position="212"/>
    </location>
</feature>
<dbReference type="OMA" id="LIWDNCF"/>
<evidence type="ECO:0000313" key="2">
    <source>
        <dbReference type="EnsemblMetazoa" id="XP_016985775.1"/>
    </source>
</evidence>
<organism evidence="4">
    <name type="scientific">Drosophila rhopaloa</name>
    <name type="common">Fruit fly</name>
    <dbReference type="NCBI Taxonomy" id="1041015"/>
    <lineage>
        <taxon>Eukaryota</taxon>
        <taxon>Metazoa</taxon>
        <taxon>Ecdysozoa</taxon>
        <taxon>Arthropoda</taxon>
        <taxon>Hexapoda</taxon>
        <taxon>Insecta</taxon>
        <taxon>Pterygota</taxon>
        <taxon>Neoptera</taxon>
        <taxon>Endopterygota</taxon>
        <taxon>Diptera</taxon>
        <taxon>Brachycera</taxon>
        <taxon>Muscomorpha</taxon>
        <taxon>Ephydroidea</taxon>
        <taxon>Drosophilidae</taxon>
        <taxon>Drosophila</taxon>
        <taxon>Sophophora</taxon>
    </lineage>
</organism>
<dbReference type="Pfam" id="PF16089">
    <property type="entry name" value="DUF4818"/>
    <property type="match status" value="1"/>
</dbReference>
<evidence type="ECO:0000256" key="1">
    <source>
        <dbReference type="SAM" id="SignalP"/>
    </source>
</evidence>
<protein>
    <submittedName>
        <fullName evidence="4">Uncharacterized protein LOC108049182</fullName>
    </submittedName>
</protein>
<keyword evidence="3" id="KW-1185">Reference proteome</keyword>
<reference evidence="4" key="2">
    <citation type="submission" date="2025-04" db="UniProtKB">
        <authorList>
            <consortium name="RefSeq"/>
        </authorList>
    </citation>
    <scope>IDENTIFICATION</scope>
</reference>
<reference evidence="3" key="1">
    <citation type="journal article" date="2021" name="Elife">
        <title>Highly contiguous assemblies of 101 drosophilid genomes.</title>
        <authorList>
            <person name="Kim B.Y."/>
            <person name="Wang J.R."/>
            <person name="Miller D.E."/>
            <person name="Barmina O."/>
            <person name="Delaney E."/>
            <person name="Thompson A."/>
            <person name="Comeault A.A."/>
            <person name="Peede D."/>
            <person name="D'Agostino E.R."/>
            <person name="Pelaez J."/>
            <person name="Aguilar J.M."/>
            <person name="Haji D."/>
            <person name="Matsunaga T."/>
            <person name="Armstrong E.E."/>
            <person name="Zych M."/>
            <person name="Ogawa Y."/>
            <person name="Stamenkovic-Radak M."/>
            <person name="Jelic M."/>
            <person name="Veselinovic M.S."/>
            <person name="Tanaskovic M."/>
            <person name="Eric P."/>
            <person name="Gao J.J."/>
            <person name="Katoh T.K."/>
            <person name="Toda M.J."/>
            <person name="Watabe H."/>
            <person name="Watada M."/>
            <person name="Davis J.S."/>
            <person name="Moyle L.C."/>
            <person name="Manoli G."/>
            <person name="Bertolini E."/>
            <person name="Kostal V."/>
            <person name="Hawley R.S."/>
            <person name="Takahashi A."/>
            <person name="Jones C.D."/>
            <person name="Price D.K."/>
            <person name="Whiteman N."/>
            <person name="Kopp A."/>
            <person name="Matute D.R."/>
            <person name="Petrov D.A."/>
        </authorList>
    </citation>
    <scope>NUCLEOTIDE SEQUENCE [LARGE SCALE GENOMIC DNA]</scope>
</reference>
<evidence type="ECO:0000313" key="3">
    <source>
        <dbReference type="Proteomes" id="UP001652680"/>
    </source>
</evidence>
<evidence type="ECO:0000313" key="4">
    <source>
        <dbReference type="RefSeq" id="XP_016985775.1"/>
    </source>
</evidence>
<dbReference type="InterPro" id="IPR032145">
    <property type="entry name" value="DUF4818"/>
</dbReference>
<reference evidence="2" key="3">
    <citation type="submission" date="2025-05" db="UniProtKB">
        <authorList>
            <consortium name="EnsemblMetazoa"/>
        </authorList>
    </citation>
    <scope>IDENTIFICATION</scope>
</reference>
<name>A0A6P4F5R3_DRORH</name>
<proteinExistence type="predicted"/>
<feature type="signal peptide" evidence="1">
    <location>
        <begin position="1"/>
        <end position="18"/>
    </location>
</feature>
<sequence length="212" mass="24082">MTHLTCVLIAGLSHLIHYFALSSKGPMIPGPQLPSLIVVVAAMDLIWDNCFIPRRFDILPAVVKRIYELAVAFLLLEIAIDVVWRTMEQMCFLLIKIVLLGTDLVAESSYEKYEAFWVGSVTLPLSLLILAYVGQATHHFHMLHNYFFRVQTKVTLQADGALWFLGNSTTATKKKLRHCIPALERHKELVNKQRRGKTFVSQFNLGKYPNGQ</sequence>
<accession>A0A6P4F5R3</accession>
<dbReference type="Proteomes" id="UP001652680">
    <property type="component" value="Unassembled WGS sequence"/>
</dbReference>
<gene>
    <name evidence="4" type="primary">LOC108049182</name>
    <name evidence="2" type="synonym">108049182</name>
</gene>
<dbReference type="RefSeq" id="XP_016985775.1">
    <property type="nucleotide sequence ID" value="XM_017130286.1"/>
</dbReference>
<dbReference type="OrthoDB" id="7882700at2759"/>